<dbReference type="PROSITE" id="PS00687">
    <property type="entry name" value="ALDEHYDE_DEHYDR_GLU"/>
    <property type="match status" value="1"/>
</dbReference>
<dbReference type="InterPro" id="IPR029510">
    <property type="entry name" value="Ald_DH_CS_GLU"/>
</dbReference>
<evidence type="ECO:0000256" key="4">
    <source>
        <dbReference type="PROSITE-ProRule" id="PRU10007"/>
    </source>
</evidence>
<dbReference type="InterPro" id="IPR016161">
    <property type="entry name" value="Ald_DH/histidinol_DH"/>
</dbReference>
<reference evidence="8" key="2">
    <citation type="submission" date="2019-06" db="EMBL/GenBank/DDBJ databases">
        <title>AzeR, a transcriptional regulator that responds to azelaic acid in Pseudomonas nitroreducens.</title>
        <authorList>
            <person name="Bez C."/>
            <person name="Javvadi S.G."/>
            <person name="Bertani I."/>
            <person name="Devescovi G."/>
            <person name="Studholme D.J."/>
            <person name="Geller A."/>
            <person name="Levy A."/>
            <person name="Venturi V."/>
        </authorList>
    </citation>
    <scope>NUCLEOTIDE SEQUENCE [LARGE SCALE GENOMIC DNA]</scope>
    <source>
        <strain evidence="8">DSM 9128</strain>
    </source>
</reference>
<dbReference type="NCBIfam" id="TIGR01780">
    <property type="entry name" value="SSADH"/>
    <property type="match status" value="1"/>
</dbReference>
<dbReference type="GO" id="GO:0004777">
    <property type="term" value="F:succinate-semialdehyde dehydrogenase (NAD+) activity"/>
    <property type="evidence" value="ECO:0007669"/>
    <property type="project" value="TreeGrafter"/>
</dbReference>
<dbReference type="InterPro" id="IPR010102">
    <property type="entry name" value="Succ_semiAld_DH"/>
</dbReference>
<dbReference type="FunFam" id="3.40.605.10:FF:000005">
    <property type="entry name" value="Succinate-semialdehyde dehydrogenase I"/>
    <property type="match status" value="1"/>
</dbReference>
<evidence type="ECO:0000256" key="5">
    <source>
        <dbReference type="RuleBase" id="RU003345"/>
    </source>
</evidence>
<dbReference type="InterPro" id="IPR016163">
    <property type="entry name" value="Ald_DH_C"/>
</dbReference>
<evidence type="ECO:0000256" key="3">
    <source>
        <dbReference type="ARBA" id="ARBA00023002"/>
    </source>
</evidence>
<dbReference type="InterPro" id="IPR016160">
    <property type="entry name" value="Ald_DH_CS_CYS"/>
</dbReference>
<dbReference type="AlphaFoldDB" id="A0A5R9AC76"/>
<organism evidence="7 8">
    <name type="scientific">Pseudomonas nitroreducens</name>
    <dbReference type="NCBI Taxonomy" id="46680"/>
    <lineage>
        <taxon>Bacteria</taxon>
        <taxon>Pseudomonadati</taxon>
        <taxon>Pseudomonadota</taxon>
        <taxon>Gammaproteobacteria</taxon>
        <taxon>Pseudomonadales</taxon>
        <taxon>Pseudomonadaceae</taxon>
        <taxon>Pseudomonas</taxon>
    </lineage>
</organism>
<reference evidence="7 8" key="1">
    <citation type="submission" date="2019-05" db="EMBL/GenBank/DDBJ databases">
        <authorList>
            <person name="Moore K."/>
            <person name="O'Neill P."/>
            <person name="Farbos A."/>
            <person name="Studholme D.J."/>
        </authorList>
    </citation>
    <scope>NUCLEOTIDE SEQUENCE [LARGE SCALE GENOMIC DNA]</scope>
    <source>
        <strain evidence="7 8">DSM 9128</strain>
    </source>
</reference>
<dbReference type="GO" id="GO:0005829">
    <property type="term" value="C:cytosol"/>
    <property type="evidence" value="ECO:0007669"/>
    <property type="project" value="TreeGrafter"/>
</dbReference>
<dbReference type="PROSITE" id="PS00070">
    <property type="entry name" value="ALDEHYDE_DEHYDR_CYS"/>
    <property type="match status" value="1"/>
</dbReference>
<evidence type="ECO:0000256" key="2">
    <source>
        <dbReference type="ARBA" id="ARBA00022857"/>
    </source>
</evidence>
<dbReference type="GO" id="GO:0009450">
    <property type="term" value="P:gamma-aminobutyric acid catabolic process"/>
    <property type="evidence" value="ECO:0007669"/>
    <property type="project" value="InterPro"/>
</dbReference>
<dbReference type="PANTHER" id="PTHR43353">
    <property type="entry name" value="SUCCINATE-SEMIALDEHYDE DEHYDROGENASE, MITOCHONDRIAL"/>
    <property type="match status" value="1"/>
</dbReference>
<dbReference type="Gene3D" id="3.40.309.10">
    <property type="entry name" value="Aldehyde Dehydrogenase, Chain A, domain 2"/>
    <property type="match status" value="1"/>
</dbReference>
<dbReference type="Pfam" id="PF00171">
    <property type="entry name" value="Aldedh"/>
    <property type="match status" value="1"/>
</dbReference>
<protein>
    <submittedName>
        <fullName evidence="7">NADP-dependent succinate-semialdehyde dehydrogenase</fullName>
    </submittedName>
</protein>
<feature type="active site" evidence="4">
    <location>
        <position position="255"/>
    </location>
</feature>
<evidence type="ECO:0000313" key="8">
    <source>
        <dbReference type="Proteomes" id="UP000307510"/>
    </source>
</evidence>
<dbReference type="NCBIfam" id="NF008415">
    <property type="entry name" value="PRK11241.1"/>
    <property type="match status" value="1"/>
</dbReference>
<dbReference type="PANTHER" id="PTHR43353:SF5">
    <property type="entry name" value="SUCCINATE-SEMIALDEHYDE DEHYDROGENASE, MITOCHONDRIAL"/>
    <property type="match status" value="1"/>
</dbReference>
<dbReference type="InterPro" id="IPR016162">
    <property type="entry name" value="Ald_DH_N"/>
</dbReference>
<feature type="domain" description="Aldehyde dehydrogenase" evidence="6">
    <location>
        <begin position="19"/>
        <end position="477"/>
    </location>
</feature>
<name>A0A5R9AC76_PSENT</name>
<gene>
    <name evidence="7" type="primary">gabD</name>
    <name evidence="7" type="ORF">FEA48_07465</name>
</gene>
<evidence type="ECO:0000256" key="1">
    <source>
        <dbReference type="ARBA" id="ARBA00009986"/>
    </source>
</evidence>
<dbReference type="FunFam" id="3.40.309.10:FF:000004">
    <property type="entry name" value="Succinate-semialdehyde dehydrogenase I"/>
    <property type="match status" value="1"/>
</dbReference>
<comment type="similarity">
    <text evidence="1 5">Belongs to the aldehyde dehydrogenase family.</text>
</comment>
<evidence type="ECO:0000313" key="7">
    <source>
        <dbReference type="EMBL" id="TLP76228.1"/>
    </source>
</evidence>
<keyword evidence="2" id="KW-0521">NADP</keyword>
<dbReference type="Gene3D" id="3.40.605.10">
    <property type="entry name" value="Aldehyde Dehydrogenase, Chain A, domain 1"/>
    <property type="match status" value="1"/>
</dbReference>
<sequence length="483" mass="51769">MQLNDAKLFRQQAYIDGSWVDADNGKTINVNNPATNEIIGTVPKMGADETRRAIEAADKALPAWRALTAKERANKLRKWFDLMIANQDDLARLMTIEQGKPLAEAKGEIAYAASFLEWFGEEAKRIYGDTIPGHQPDKRIIVIKQPIGVTAAITPWNFPSAMITRKAGPALAAGCTMVLKPASQTPYSALALAELAERAGIPKGVFSVVTGSAGEVGGELTSNPIVRKLTFTGSTEIGRQLMAECAKDIKKVSLELGGNAPFIVFDDADLDAAVEGALISKYRNNGQTCVCANRLYVQDGVYDAFVEKLKVAVAKLNIGNGLEQGITTGPLIDSKAVAKVEEHIADAVSKGAKVLTGGKPHALGGTFFEPTILVDVPKSALVSKDETFGPLAPVFRFKDEAEVIAMSNDTEFGLASYFYARDLARVFRVAEQLEYGMVGINTGLISNEVAPFGGIKASGLGREGSKYGIEDYLEVKYLCLGGI</sequence>
<accession>A0A5R9AC76</accession>
<dbReference type="Proteomes" id="UP000307510">
    <property type="component" value="Unassembled WGS sequence"/>
</dbReference>
<dbReference type="InterPro" id="IPR050740">
    <property type="entry name" value="Aldehyde_DH_Superfamily"/>
</dbReference>
<dbReference type="RefSeq" id="WP_081518737.1">
    <property type="nucleotide sequence ID" value="NZ_JALJXP010000001.1"/>
</dbReference>
<dbReference type="SUPFAM" id="SSF53720">
    <property type="entry name" value="ALDH-like"/>
    <property type="match status" value="1"/>
</dbReference>
<evidence type="ECO:0000259" key="6">
    <source>
        <dbReference type="Pfam" id="PF00171"/>
    </source>
</evidence>
<comment type="caution">
    <text evidence="7">The sequence shown here is derived from an EMBL/GenBank/DDBJ whole genome shotgun (WGS) entry which is preliminary data.</text>
</comment>
<keyword evidence="3 5" id="KW-0560">Oxidoreductase</keyword>
<dbReference type="InterPro" id="IPR015590">
    <property type="entry name" value="Aldehyde_DH_dom"/>
</dbReference>
<dbReference type="CDD" id="cd07103">
    <property type="entry name" value="ALDH_F5_SSADH_GabD"/>
    <property type="match status" value="1"/>
</dbReference>
<proteinExistence type="inferred from homology"/>
<dbReference type="EMBL" id="VASG01000002">
    <property type="protein sequence ID" value="TLP76228.1"/>
    <property type="molecule type" value="Genomic_DNA"/>
</dbReference>